<dbReference type="EMBL" id="CP016076">
    <property type="protein sequence ID" value="APU15231.1"/>
    <property type="molecule type" value="Genomic_DNA"/>
</dbReference>
<organism evidence="1 2">
    <name type="scientific">Actinoalloteichus fjordicus</name>
    <dbReference type="NCBI Taxonomy" id="1612552"/>
    <lineage>
        <taxon>Bacteria</taxon>
        <taxon>Bacillati</taxon>
        <taxon>Actinomycetota</taxon>
        <taxon>Actinomycetes</taxon>
        <taxon>Pseudonocardiales</taxon>
        <taxon>Pseudonocardiaceae</taxon>
        <taxon>Actinoalloteichus</taxon>
    </lineage>
</organism>
<protein>
    <submittedName>
        <fullName evidence="1">Abi-like protein</fullName>
    </submittedName>
</protein>
<reference evidence="2" key="1">
    <citation type="submission" date="2016-06" db="EMBL/GenBank/DDBJ databases">
        <title>Complete genome sequence of Actinoalloteichus fjordicus DSM 46855 (=ADI127-17), type strain of the new species Actinoalloteichus fjordicus.</title>
        <authorList>
            <person name="Ruckert C."/>
            <person name="Nouioui I."/>
            <person name="Willmese J."/>
            <person name="van Wezel G."/>
            <person name="Klenk H.-P."/>
            <person name="Kalinowski J."/>
            <person name="Zotchev S.B."/>
        </authorList>
    </citation>
    <scope>NUCLEOTIDE SEQUENCE [LARGE SCALE GENOMIC DNA]</scope>
    <source>
        <strain evidence="2">ADI127-7</strain>
    </source>
</reference>
<keyword evidence="2" id="KW-1185">Reference proteome</keyword>
<proteinExistence type="predicted"/>
<dbReference type="Proteomes" id="UP000185511">
    <property type="component" value="Chromosome"/>
</dbReference>
<accession>A0AAC9PSW1</accession>
<dbReference type="RefSeq" id="WP_075764696.1">
    <property type="nucleotide sequence ID" value="NZ_CP016076.1"/>
</dbReference>
<dbReference type="KEGG" id="acad:UA74_15905"/>
<evidence type="ECO:0000313" key="2">
    <source>
        <dbReference type="Proteomes" id="UP000185511"/>
    </source>
</evidence>
<name>A0AAC9PSW1_9PSEU</name>
<sequence length="209" mass="24116">MAATDDSNAWIPEALSKARFSKYLEVCGGDVAAAFRLYVWTVRVCGAFYPLLHFAEITLRNALHRELTAQFGRDDWWAVAPLTVHSQNLVKKAQEKVDVPESQQNANKVVAKMTLGFWVSLVSETYNRTLWVPILHRAFRHYGGRRDRLHAELENIRDLRNRVMHYAPLNGRDLRADHAALYRVYDYLSSGLSPAMREIDQVPHVLWLR</sequence>
<evidence type="ECO:0000313" key="1">
    <source>
        <dbReference type="EMBL" id="APU15231.1"/>
    </source>
</evidence>
<dbReference type="AlphaFoldDB" id="A0AAC9PSW1"/>
<gene>
    <name evidence="1" type="ORF">UA74_15905</name>
</gene>